<dbReference type="InterPro" id="IPR040783">
    <property type="entry name" value="VLRF1"/>
</dbReference>
<sequence length="234" mass="24548">MGGRRPVLRATGPGLTVARGRELAGGGRAVEVEPGRLERFCAGVVQRHGPVVGTLVRSGFVLLTTADGSTAELVPVVGGLDPAEHEGLHLDELVDHLARPWRVGLLLVRAGGHTAGVAVDGAVLTSSTDHRHVQGRSAAGGWSQQRFARRRAGQTRSALEQATETAVRALRDAELDVLVTGGDRASVATVLADPRLAGLAPLLSPRWLDVGEPRRVTLDLAAARAHCLEVLLRG</sequence>
<dbReference type="InterPro" id="IPR042226">
    <property type="entry name" value="eFR1_2_sf"/>
</dbReference>
<accession>A0ABY6P4V4</accession>
<dbReference type="GO" id="GO:0016787">
    <property type="term" value="F:hydrolase activity"/>
    <property type="evidence" value="ECO:0007669"/>
    <property type="project" value="UniProtKB-KW"/>
</dbReference>
<evidence type="ECO:0000313" key="2">
    <source>
        <dbReference type="EMBL" id="UZJ26188.1"/>
    </source>
</evidence>
<keyword evidence="3" id="KW-1185">Reference proteome</keyword>
<dbReference type="RefSeq" id="WP_265384292.1">
    <property type="nucleotide sequence ID" value="NZ_CP110615.1"/>
</dbReference>
<evidence type="ECO:0000259" key="1">
    <source>
        <dbReference type="Pfam" id="PF18859"/>
    </source>
</evidence>
<name>A0ABY6P4V4_9NOCA</name>
<evidence type="ECO:0000313" key="3">
    <source>
        <dbReference type="Proteomes" id="UP001164965"/>
    </source>
</evidence>
<keyword evidence="2" id="KW-0378">Hydrolase</keyword>
<dbReference type="EMBL" id="CP110615">
    <property type="protein sequence ID" value="UZJ26188.1"/>
    <property type="molecule type" value="Genomic_DNA"/>
</dbReference>
<dbReference type="Gene3D" id="3.30.420.60">
    <property type="entry name" value="eRF1 domain 2"/>
    <property type="match status" value="1"/>
</dbReference>
<dbReference type="SUPFAM" id="SSF53137">
    <property type="entry name" value="Translational machinery components"/>
    <property type="match status" value="1"/>
</dbReference>
<reference evidence="2" key="1">
    <citation type="submission" date="2022-10" db="EMBL/GenBank/DDBJ databases">
        <title>Rhodococcus sp.75.</title>
        <authorList>
            <person name="Sun M."/>
        </authorList>
    </citation>
    <scope>NUCLEOTIDE SEQUENCE</scope>
    <source>
        <strain evidence="2">75</strain>
    </source>
</reference>
<organism evidence="2 3">
    <name type="scientific">Rhodococcus antarcticus</name>
    <dbReference type="NCBI Taxonomy" id="2987751"/>
    <lineage>
        <taxon>Bacteria</taxon>
        <taxon>Bacillati</taxon>
        <taxon>Actinomycetota</taxon>
        <taxon>Actinomycetes</taxon>
        <taxon>Mycobacteriales</taxon>
        <taxon>Nocardiaceae</taxon>
        <taxon>Rhodococcus</taxon>
    </lineage>
</organism>
<protein>
    <submittedName>
        <fullName evidence="2">AcVLRF1 family peptidyl-tRNA hydrolase</fullName>
    </submittedName>
</protein>
<dbReference type="Proteomes" id="UP001164965">
    <property type="component" value="Chromosome"/>
</dbReference>
<proteinExistence type="predicted"/>
<gene>
    <name evidence="2" type="ORF">RHODO2019_07195</name>
</gene>
<dbReference type="NCBIfam" id="NF041024">
    <property type="entry name" value="acVLRF1_NCBI"/>
    <property type="match status" value="1"/>
</dbReference>
<dbReference type="Pfam" id="PF18859">
    <property type="entry name" value="acVLRF1"/>
    <property type="match status" value="1"/>
</dbReference>
<feature type="domain" description="Actinobacteria/chloroflexi VLRF1 release factor" evidence="1">
    <location>
        <begin position="102"/>
        <end position="230"/>
    </location>
</feature>